<sequence length="785" mass="86979">MGARSSSLQLLSSNEWLRGYVGQHHIPHTDPFWKEFLGPWLSGIEYNIIENLDELDSSVLRQFKRHNVKTHNLAALAHFIITNGNVLAATKYSDHSLDSYRELYSLVQNAILVFRISSKYLMEASSEQAFLKHLSDDPNEVTECPLLANFFHTIFLLLIRIPVNSETYALHCEILTTALVLFAGQMHRPLASPLPLIFAYAIWGKCAQLAPAVVHRLLTNFSENLPAPPGLMGRPAQSSFMWRAASSLAGGLLTVVTLGYANRGSSSTTATQQSGQSEQDPNKSNTAPSTDLITSESVNRTGQGCNVLAEQSTLLLLVLTTQAGSISRCAHLPQELGLEAETPTLNPYRMALFSLRDNKQNKPHASRHNANVSEPSAKAVPKSQPGGAMLRGIVSTENPELDAFPVDFTALRDIAAQTMHQDSSTLLLYLLVHRNTHFQEFLLQNQNYEKLLLPLLNVLYRSPADSTHLVYMALIIILILTENEKFGQEIHTSVINWVDWSPSRRLTSISRGSLIILVLIRTIRYHLNQLKDKYLHVNILAALANLSAKVKNLHPHVSDSFLCLLQLLTKRYNRTVEQLQNLSAKSTDAIDDEVSVDAPVDKANTTAPTTNTVASTNASDENEKNSTEESVIQELSLLEEVIRMILEILNSILTHVLLDNSNLIYSLLHQRECLVALRSHPSFQKFPDLKFKYVEEESPDDFFIPYVWSVVLRQSGIAFRADRLRLFSPESESAVSDGKAGDVDPDADADNENELSTGTPTTTTVATASTSATMRTEKAIGGVAV</sequence>
<dbReference type="GO" id="GO:0005794">
    <property type="term" value="C:Golgi apparatus"/>
    <property type="evidence" value="ECO:0007669"/>
    <property type="project" value="TreeGrafter"/>
</dbReference>
<proteinExistence type="inferred from homology"/>
<dbReference type="InterPro" id="IPR019142">
    <property type="entry name" value="Dymeclin"/>
</dbReference>
<dbReference type="EMBL" id="JXXN02000576">
    <property type="protein sequence ID" value="THD26950.1"/>
    <property type="molecule type" value="Genomic_DNA"/>
</dbReference>
<feature type="region of interest" description="Disordered" evidence="5">
    <location>
        <begin position="600"/>
        <end position="627"/>
    </location>
</feature>
<name>A0A4E0S365_FASHE</name>
<feature type="compositionally biased region" description="Low complexity" evidence="5">
    <location>
        <begin position="603"/>
        <end position="618"/>
    </location>
</feature>
<feature type="region of interest" description="Disordered" evidence="5">
    <location>
        <begin position="360"/>
        <end position="385"/>
    </location>
</feature>
<feature type="compositionally biased region" description="Polar residues" evidence="5">
    <location>
        <begin position="278"/>
        <end position="291"/>
    </location>
</feature>
<dbReference type="GO" id="GO:0007030">
    <property type="term" value="P:Golgi organization"/>
    <property type="evidence" value="ECO:0007669"/>
    <property type="project" value="TreeGrafter"/>
</dbReference>
<evidence type="ECO:0000256" key="1">
    <source>
        <dbReference type="ARBA" id="ARBA00010603"/>
    </source>
</evidence>
<keyword evidence="4" id="KW-0449">Lipoprotein</keyword>
<protein>
    <recommendedName>
        <fullName evidence="2">Dymeclin</fullName>
    </recommendedName>
</protein>
<evidence type="ECO:0000256" key="2">
    <source>
        <dbReference type="ARBA" id="ARBA00015736"/>
    </source>
</evidence>
<evidence type="ECO:0000256" key="3">
    <source>
        <dbReference type="ARBA" id="ARBA00022707"/>
    </source>
</evidence>
<evidence type="ECO:0000256" key="5">
    <source>
        <dbReference type="SAM" id="MobiDB-lite"/>
    </source>
</evidence>
<evidence type="ECO:0000313" key="6">
    <source>
        <dbReference type="EMBL" id="THD26950.1"/>
    </source>
</evidence>
<comment type="caution">
    <text evidence="6">The sequence shown here is derived from an EMBL/GenBank/DDBJ whole genome shotgun (WGS) entry which is preliminary data.</text>
</comment>
<accession>A0A4E0S365</accession>
<dbReference type="AlphaFoldDB" id="A0A4E0S365"/>
<feature type="region of interest" description="Disordered" evidence="5">
    <location>
        <begin position="266"/>
        <end position="291"/>
    </location>
</feature>
<dbReference type="Proteomes" id="UP000230066">
    <property type="component" value="Unassembled WGS sequence"/>
</dbReference>
<evidence type="ECO:0000256" key="4">
    <source>
        <dbReference type="ARBA" id="ARBA00023288"/>
    </source>
</evidence>
<dbReference type="PANTHER" id="PTHR12895">
    <property type="entry name" value="DYMECLIN"/>
    <property type="match status" value="1"/>
</dbReference>
<feature type="compositionally biased region" description="Low complexity" evidence="5">
    <location>
        <begin position="756"/>
        <end position="773"/>
    </location>
</feature>
<feature type="compositionally biased region" description="Low complexity" evidence="5">
    <location>
        <begin position="266"/>
        <end position="277"/>
    </location>
</feature>
<comment type="similarity">
    <text evidence="1">Belongs to the dymeclin family.</text>
</comment>
<evidence type="ECO:0000313" key="7">
    <source>
        <dbReference type="Proteomes" id="UP000230066"/>
    </source>
</evidence>
<keyword evidence="3" id="KW-0519">Myristate</keyword>
<keyword evidence="7" id="KW-1185">Reference proteome</keyword>
<gene>
    <name evidence="6" type="ORF">D915_002251</name>
</gene>
<dbReference type="PANTHER" id="PTHR12895:SF9">
    <property type="entry name" value="DYMECLIN"/>
    <property type="match status" value="1"/>
</dbReference>
<feature type="region of interest" description="Disordered" evidence="5">
    <location>
        <begin position="733"/>
        <end position="773"/>
    </location>
</feature>
<dbReference type="Pfam" id="PF09742">
    <property type="entry name" value="Dymeclin"/>
    <property type="match status" value="1"/>
</dbReference>
<reference evidence="6" key="1">
    <citation type="submission" date="2019-03" db="EMBL/GenBank/DDBJ databases">
        <title>Improved annotation for the trematode Fasciola hepatica.</title>
        <authorList>
            <person name="Choi Y.-J."/>
            <person name="Martin J."/>
            <person name="Mitreva M."/>
        </authorList>
    </citation>
    <scope>NUCLEOTIDE SEQUENCE [LARGE SCALE GENOMIC DNA]</scope>
</reference>
<feature type="compositionally biased region" description="Acidic residues" evidence="5">
    <location>
        <begin position="743"/>
        <end position="753"/>
    </location>
</feature>
<organism evidence="6 7">
    <name type="scientific">Fasciola hepatica</name>
    <name type="common">Liver fluke</name>
    <dbReference type="NCBI Taxonomy" id="6192"/>
    <lineage>
        <taxon>Eukaryota</taxon>
        <taxon>Metazoa</taxon>
        <taxon>Spiralia</taxon>
        <taxon>Lophotrochozoa</taxon>
        <taxon>Platyhelminthes</taxon>
        <taxon>Trematoda</taxon>
        <taxon>Digenea</taxon>
        <taxon>Plagiorchiida</taxon>
        <taxon>Echinostomata</taxon>
        <taxon>Echinostomatoidea</taxon>
        <taxon>Fasciolidae</taxon>
        <taxon>Fasciola</taxon>
    </lineage>
</organism>